<feature type="domain" description="Potassium channel" evidence="11">
    <location>
        <begin position="369"/>
        <end position="444"/>
    </location>
</feature>
<keyword evidence="7 8" id="KW-0407">Ion channel</keyword>
<reference evidence="12 13" key="1">
    <citation type="submission" date="2024-01" db="EMBL/GenBank/DDBJ databases">
        <title>Complete genome of Cladobotryum mycophilum ATHUM6906.</title>
        <authorList>
            <person name="Christinaki A.C."/>
            <person name="Myridakis A.I."/>
            <person name="Kouvelis V.N."/>
        </authorList>
    </citation>
    <scope>NUCLEOTIDE SEQUENCE [LARGE SCALE GENOMIC DNA]</scope>
    <source>
        <strain evidence="12 13">ATHUM6906</strain>
    </source>
</reference>
<dbReference type="PANTHER" id="PTHR11003">
    <property type="entry name" value="POTASSIUM CHANNEL, SUBFAMILY K"/>
    <property type="match status" value="1"/>
</dbReference>
<feature type="transmembrane region" description="Helical" evidence="10">
    <location>
        <begin position="260"/>
        <end position="281"/>
    </location>
</feature>
<evidence type="ECO:0000256" key="4">
    <source>
        <dbReference type="ARBA" id="ARBA00022989"/>
    </source>
</evidence>
<dbReference type="InterPro" id="IPR013099">
    <property type="entry name" value="K_chnl_dom"/>
</dbReference>
<keyword evidence="2 8" id="KW-0813">Transport</keyword>
<organism evidence="12 13">
    <name type="scientific">Cladobotryum mycophilum</name>
    <dbReference type="NCBI Taxonomy" id="491253"/>
    <lineage>
        <taxon>Eukaryota</taxon>
        <taxon>Fungi</taxon>
        <taxon>Dikarya</taxon>
        <taxon>Ascomycota</taxon>
        <taxon>Pezizomycotina</taxon>
        <taxon>Sordariomycetes</taxon>
        <taxon>Hypocreomycetidae</taxon>
        <taxon>Hypocreales</taxon>
        <taxon>Hypocreaceae</taxon>
        <taxon>Cladobotryum</taxon>
    </lineage>
</organism>
<feature type="transmembrane region" description="Helical" evidence="10">
    <location>
        <begin position="122"/>
        <end position="142"/>
    </location>
</feature>
<evidence type="ECO:0000256" key="1">
    <source>
        <dbReference type="ARBA" id="ARBA00004141"/>
    </source>
</evidence>
<protein>
    <submittedName>
        <fullName evidence="12">Outward-rectifier potassium channel TOK1-like protein</fullName>
    </submittedName>
</protein>
<comment type="similarity">
    <text evidence="8">Belongs to the two pore domain potassium channel (TC 1.A.1.8) family.</text>
</comment>
<keyword evidence="3 8" id="KW-0812">Transmembrane</keyword>
<evidence type="ECO:0000256" key="10">
    <source>
        <dbReference type="SAM" id="Phobius"/>
    </source>
</evidence>
<evidence type="ECO:0000259" key="11">
    <source>
        <dbReference type="Pfam" id="PF07885"/>
    </source>
</evidence>
<accession>A0ABR0SI50</accession>
<keyword evidence="6 10" id="KW-0472">Membrane</keyword>
<comment type="subcellular location">
    <subcellularLocation>
        <location evidence="1">Membrane</location>
        <topology evidence="1">Multi-pass membrane protein</topology>
    </subcellularLocation>
</comment>
<evidence type="ECO:0000256" key="7">
    <source>
        <dbReference type="ARBA" id="ARBA00023303"/>
    </source>
</evidence>
<name>A0ABR0SI50_9HYPO</name>
<evidence type="ECO:0000256" key="2">
    <source>
        <dbReference type="ARBA" id="ARBA00022448"/>
    </source>
</evidence>
<evidence type="ECO:0000256" key="9">
    <source>
        <dbReference type="SAM" id="MobiDB-lite"/>
    </source>
</evidence>
<feature type="compositionally biased region" description="Basic and acidic residues" evidence="9">
    <location>
        <begin position="1"/>
        <end position="13"/>
    </location>
</feature>
<feature type="transmembrane region" description="Helical" evidence="10">
    <location>
        <begin position="422"/>
        <end position="445"/>
    </location>
</feature>
<feature type="transmembrane region" description="Helical" evidence="10">
    <location>
        <begin position="86"/>
        <end position="110"/>
    </location>
</feature>
<keyword evidence="13" id="KW-1185">Reference proteome</keyword>
<dbReference type="Proteomes" id="UP001338125">
    <property type="component" value="Unassembled WGS sequence"/>
</dbReference>
<evidence type="ECO:0000256" key="6">
    <source>
        <dbReference type="ARBA" id="ARBA00023136"/>
    </source>
</evidence>
<dbReference type="PRINTS" id="PR01333">
    <property type="entry name" value="2POREKCHANEL"/>
</dbReference>
<feature type="transmembrane region" description="Helical" evidence="10">
    <location>
        <begin position="359"/>
        <end position="380"/>
    </location>
</feature>
<feature type="domain" description="Potassium channel" evidence="11">
    <location>
        <begin position="210"/>
        <end position="280"/>
    </location>
</feature>
<feature type="region of interest" description="Disordered" evidence="9">
    <location>
        <begin position="1"/>
        <end position="21"/>
    </location>
</feature>
<evidence type="ECO:0000313" key="13">
    <source>
        <dbReference type="Proteomes" id="UP001338125"/>
    </source>
</evidence>
<proteinExistence type="inferred from homology"/>
<dbReference type="Pfam" id="PF07885">
    <property type="entry name" value="Ion_trans_2"/>
    <property type="match status" value="2"/>
</dbReference>
<keyword evidence="4 10" id="KW-1133">Transmembrane helix</keyword>
<dbReference type="PANTHER" id="PTHR11003:SF301">
    <property type="entry name" value="POTASSIUM CHANNEL PROTEIN"/>
    <property type="match status" value="1"/>
</dbReference>
<dbReference type="InterPro" id="IPR003280">
    <property type="entry name" value="2pore_dom_K_chnl"/>
</dbReference>
<comment type="caution">
    <text evidence="12">The sequence shown here is derived from an EMBL/GenBank/DDBJ whole genome shotgun (WGS) entry which is preliminary data.</text>
</comment>
<sequence>MTKARINVEHDQEAAECSPPEPGLWRDNAHLEPSRWWFLSSVFPLIAGTLGPVASAFSICALAQPWRQHLVPGGDIQEASFITDPPWLTAANAVQLAVAIVSNVFLLFNMARRVRFSIAQPITILGWYISAIVLISLTATASGPLLEGIEFIEDELIWSQSFYYAIWAAILYFIDASLMAVTFWGAASGHYQKEFKLTSSQRTLMLQTIMLLIYIHLGARIFCSIEGWGYLDAVYWADVSLFTIGFGDYAPETTLGRALVIPYALIGITSLGLVIGAVRSLTLEGGRQRLTARMEEKIRQRTIRKMLHKGNDEILEPVRRESEAFPAPSSQISAEFSRRKAEFSLMRKIQSKCSFRKRWTSLVISAGAWLILWLIGAVVFEKAERHYQNWTYFESFYFCFEAWTTIGYGDLTPVSNAGKSFFVFWSTLALPIMTILISHAGNTVIKFVRNGVLRLGNVTILPGDESFLGNMKHIMSKMTFGKTYPRYFKSASPGNLFKSSSQGIKPSDGIQDDRGHQATAFSSRTLSSNMAYNAGRHTDDKLPTGSELHLLLVSEVRTLATHLKTSKSRCYTFDEWAWYLKLMGEDERNHRTHCKVRSIEKRYSLNEGLNEDSMWSWVGHHNPLIDSQEESTWILERLVNRLQELLLADSRQQQEKHVDE</sequence>
<dbReference type="Gene3D" id="1.10.287.70">
    <property type="match status" value="2"/>
</dbReference>
<feature type="transmembrane region" description="Helical" evidence="10">
    <location>
        <begin position="208"/>
        <end position="231"/>
    </location>
</feature>
<feature type="transmembrane region" description="Helical" evidence="10">
    <location>
        <begin position="36"/>
        <end position="66"/>
    </location>
</feature>
<evidence type="ECO:0000256" key="3">
    <source>
        <dbReference type="ARBA" id="ARBA00022692"/>
    </source>
</evidence>
<feature type="transmembrane region" description="Helical" evidence="10">
    <location>
        <begin position="162"/>
        <end position="187"/>
    </location>
</feature>
<dbReference type="SUPFAM" id="SSF81324">
    <property type="entry name" value="Voltage-gated potassium channels"/>
    <property type="match status" value="2"/>
</dbReference>
<gene>
    <name evidence="12" type="ORF">PT974_05214</name>
</gene>
<keyword evidence="5 8" id="KW-0406">Ion transport</keyword>
<evidence type="ECO:0000313" key="12">
    <source>
        <dbReference type="EMBL" id="KAK5991828.1"/>
    </source>
</evidence>
<dbReference type="EMBL" id="JAVFKD010000012">
    <property type="protein sequence ID" value="KAK5991828.1"/>
    <property type="molecule type" value="Genomic_DNA"/>
</dbReference>
<evidence type="ECO:0000256" key="5">
    <source>
        <dbReference type="ARBA" id="ARBA00023065"/>
    </source>
</evidence>
<evidence type="ECO:0000256" key="8">
    <source>
        <dbReference type="RuleBase" id="RU003857"/>
    </source>
</evidence>